<comment type="caution">
    <text evidence="1">Lacks conserved residue(s) required for the propagation of feature annotation.</text>
</comment>
<dbReference type="PROSITE" id="PS51851">
    <property type="entry name" value="KARI_C"/>
    <property type="match status" value="1"/>
</dbReference>
<dbReference type="GO" id="GO:0004455">
    <property type="term" value="F:ketol-acid reductoisomerase activity"/>
    <property type="evidence" value="ECO:0007669"/>
    <property type="project" value="UniProtKB-UniRule"/>
</dbReference>
<evidence type="ECO:0000259" key="2">
    <source>
        <dbReference type="PROSITE" id="PS51851"/>
    </source>
</evidence>
<dbReference type="InterPro" id="IPR000506">
    <property type="entry name" value="KARI_C"/>
</dbReference>
<keyword evidence="1" id="KW-0028">Amino-acid biosynthesis</keyword>
<evidence type="ECO:0000313" key="4">
    <source>
        <dbReference type="Proteomes" id="UP000244700"/>
    </source>
</evidence>
<gene>
    <name evidence="3" type="ORF">C2R72_04025</name>
</gene>
<evidence type="ECO:0000256" key="1">
    <source>
        <dbReference type="PROSITE-ProRule" id="PRU01198"/>
    </source>
</evidence>
<dbReference type="AlphaFoldDB" id="A0A2T6VKE1"/>
<accession>A0A2T6VKE1</accession>
<keyword evidence="1" id="KW-0560">Oxidoreductase</keyword>
<protein>
    <submittedName>
        <fullName evidence="3">Ketol-acid reductoisomerase</fullName>
    </submittedName>
</protein>
<feature type="non-terminal residue" evidence="3">
    <location>
        <position position="1"/>
    </location>
</feature>
<dbReference type="GO" id="GO:0016853">
    <property type="term" value="F:isomerase activity"/>
    <property type="evidence" value="ECO:0007669"/>
    <property type="project" value="UniProtKB-KW"/>
</dbReference>
<dbReference type="Proteomes" id="UP000244700">
    <property type="component" value="Unassembled WGS sequence"/>
</dbReference>
<sequence>FLLEKSLNYPKLNTERKALKETKIEQIGEILRTPFNHKK</sequence>
<comment type="similarity">
    <text evidence="1">Belongs to the ketol-acid reductoisomerase family.</text>
</comment>
<dbReference type="EMBL" id="QBQT01000220">
    <property type="protein sequence ID" value="PUD78301.1"/>
    <property type="molecule type" value="Genomic_DNA"/>
</dbReference>
<organism evidence="3 4">
    <name type="scientific">Helicobacter pylori</name>
    <name type="common">Campylobacter pylori</name>
    <dbReference type="NCBI Taxonomy" id="210"/>
    <lineage>
        <taxon>Bacteria</taxon>
        <taxon>Pseudomonadati</taxon>
        <taxon>Campylobacterota</taxon>
        <taxon>Epsilonproteobacteria</taxon>
        <taxon>Campylobacterales</taxon>
        <taxon>Helicobacteraceae</taxon>
        <taxon>Helicobacter</taxon>
    </lineage>
</organism>
<dbReference type="GO" id="GO:0009099">
    <property type="term" value="P:L-valine biosynthetic process"/>
    <property type="evidence" value="ECO:0007669"/>
    <property type="project" value="UniProtKB-UniRule"/>
</dbReference>
<evidence type="ECO:0000313" key="3">
    <source>
        <dbReference type="EMBL" id="PUD78301.1"/>
    </source>
</evidence>
<keyword evidence="1" id="KW-0100">Branched-chain amino acid biosynthesis</keyword>
<reference evidence="3 4" key="1">
    <citation type="submission" date="2018-01" db="EMBL/GenBank/DDBJ databases">
        <title>Helicobacter pylori genome-wide association study shows promise for predicting gastric cancer risk.</title>
        <authorList>
            <person name="Berthenet E."/>
            <person name="Yahara K."/>
            <person name="Thorell K."/>
            <person name="Pascoe B."/>
            <person name="Meric G."/>
            <person name="Mikhail J.M."/>
            <person name="Engstrand L."/>
            <person name="Enroth H."/>
            <person name="Burette A."/>
            <person name="Megraud F."/>
            <person name="Atherton J."/>
            <person name="Smith S."/>
            <person name="Wilkinson T.S."/>
            <person name="Hitchings M.D."/>
            <person name="Falush D."/>
            <person name="Sheppard S.K."/>
        </authorList>
    </citation>
    <scope>NUCLEOTIDE SEQUENCE [LARGE SCALE GENOMIC DNA]</scope>
    <source>
        <strain evidence="3 4">GIL237</strain>
    </source>
</reference>
<proteinExistence type="inferred from homology"/>
<comment type="caution">
    <text evidence="3">The sequence shown here is derived from an EMBL/GenBank/DDBJ whole genome shotgun (WGS) entry which is preliminary data.</text>
</comment>
<name>A0A2T6VKE1_HELPX</name>
<dbReference type="GO" id="GO:0009097">
    <property type="term" value="P:isoleucine biosynthetic process"/>
    <property type="evidence" value="ECO:0007669"/>
    <property type="project" value="UniProtKB-UniRule"/>
</dbReference>
<keyword evidence="3" id="KW-0413">Isomerase</keyword>
<feature type="domain" description="KARI C-terminal knotted" evidence="2">
    <location>
        <begin position="1"/>
        <end position="38"/>
    </location>
</feature>